<dbReference type="CDD" id="cd00009">
    <property type="entry name" value="AAA"/>
    <property type="match status" value="1"/>
</dbReference>
<accession>A0A934KAZ5</accession>
<dbReference type="SUPFAM" id="SSF48019">
    <property type="entry name" value="post-AAA+ oligomerization domain-like"/>
    <property type="match status" value="1"/>
</dbReference>
<evidence type="ECO:0000313" key="14">
    <source>
        <dbReference type="Proteomes" id="UP000612893"/>
    </source>
</evidence>
<dbReference type="NCBIfam" id="TIGR02397">
    <property type="entry name" value="dnaX_nterm"/>
    <property type="match status" value="1"/>
</dbReference>
<keyword evidence="8 11" id="KW-0067">ATP-binding</keyword>
<dbReference type="GO" id="GO:0006261">
    <property type="term" value="P:DNA-templated DNA replication"/>
    <property type="evidence" value="ECO:0007669"/>
    <property type="project" value="TreeGrafter"/>
</dbReference>
<evidence type="ECO:0000256" key="11">
    <source>
        <dbReference type="RuleBase" id="RU364063"/>
    </source>
</evidence>
<dbReference type="EMBL" id="JAEKNR010000203">
    <property type="protein sequence ID" value="MBJ7600422.1"/>
    <property type="molecule type" value="Genomic_DNA"/>
</dbReference>
<evidence type="ECO:0000256" key="7">
    <source>
        <dbReference type="ARBA" id="ARBA00022833"/>
    </source>
</evidence>
<evidence type="ECO:0000256" key="3">
    <source>
        <dbReference type="ARBA" id="ARBA00022695"/>
    </source>
</evidence>
<dbReference type="Proteomes" id="UP000612893">
    <property type="component" value="Unassembled WGS sequence"/>
</dbReference>
<dbReference type="InterPro" id="IPR048448">
    <property type="entry name" value="DnaX-like_C"/>
</dbReference>
<feature type="domain" description="AAA+ ATPase" evidence="12">
    <location>
        <begin position="37"/>
        <end position="199"/>
    </location>
</feature>
<keyword evidence="2 11" id="KW-0808">Transferase</keyword>
<dbReference type="Pfam" id="PF22608">
    <property type="entry name" value="DNAX_ATPase_lid"/>
    <property type="match status" value="1"/>
</dbReference>
<dbReference type="InterPro" id="IPR045085">
    <property type="entry name" value="HLD_clamp_pol_III_gamma_tau"/>
</dbReference>
<dbReference type="Pfam" id="PF13177">
    <property type="entry name" value="DNA_pol3_delta2"/>
    <property type="match status" value="1"/>
</dbReference>
<evidence type="ECO:0000256" key="2">
    <source>
        <dbReference type="ARBA" id="ARBA00022679"/>
    </source>
</evidence>
<dbReference type="GO" id="GO:0003887">
    <property type="term" value="F:DNA-directed DNA polymerase activity"/>
    <property type="evidence" value="ECO:0007669"/>
    <property type="project" value="UniProtKB-KW"/>
</dbReference>
<dbReference type="AlphaFoldDB" id="A0A934KAZ5"/>
<dbReference type="PANTHER" id="PTHR11669:SF0">
    <property type="entry name" value="PROTEIN STICHEL-LIKE 2"/>
    <property type="match status" value="1"/>
</dbReference>
<comment type="similarity">
    <text evidence="1 11">Belongs to the DnaX/STICHEL family.</text>
</comment>
<organism evidence="13 14">
    <name type="scientific">Candidatus Nephthysia bennettiae</name>
    <dbReference type="NCBI Taxonomy" id="3127016"/>
    <lineage>
        <taxon>Bacteria</taxon>
        <taxon>Bacillati</taxon>
        <taxon>Candidatus Dormiibacterota</taxon>
        <taxon>Candidatus Dormibacteria</taxon>
        <taxon>Candidatus Dormibacterales</taxon>
        <taxon>Candidatus Dormibacteraceae</taxon>
        <taxon>Candidatus Nephthysia</taxon>
    </lineage>
</organism>
<keyword evidence="5" id="KW-0479">Metal-binding</keyword>
<evidence type="ECO:0000256" key="5">
    <source>
        <dbReference type="ARBA" id="ARBA00022723"/>
    </source>
</evidence>
<keyword evidence="4 11" id="KW-0235">DNA replication</keyword>
<gene>
    <name evidence="11 13" type="primary">dnaX</name>
    <name evidence="13" type="ORF">JF922_20415</name>
</gene>
<evidence type="ECO:0000256" key="4">
    <source>
        <dbReference type="ARBA" id="ARBA00022705"/>
    </source>
</evidence>
<dbReference type="PANTHER" id="PTHR11669">
    <property type="entry name" value="REPLICATION FACTOR C / DNA POLYMERASE III GAMMA-TAU SUBUNIT"/>
    <property type="match status" value="1"/>
</dbReference>
<keyword evidence="9 11" id="KW-0239">DNA-directed DNA polymerase</keyword>
<dbReference type="SUPFAM" id="SSF52540">
    <property type="entry name" value="P-loop containing nucleoside triphosphate hydrolases"/>
    <property type="match status" value="1"/>
</dbReference>
<dbReference type="InterPro" id="IPR012763">
    <property type="entry name" value="DNA_pol_III_sug/sutau_N"/>
</dbReference>
<dbReference type="GO" id="GO:0005524">
    <property type="term" value="F:ATP binding"/>
    <property type="evidence" value="ECO:0007669"/>
    <property type="project" value="UniProtKB-KW"/>
</dbReference>
<dbReference type="EC" id="2.7.7.7" evidence="11"/>
<evidence type="ECO:0000256" key="8">
    <source>
        <dbReference type="ARBA" id="ARBA00022840"/>
    </source>
</evidence>
<name>A0A934KAZ5_9BACT</name>
<protein>
    <recommendedName>
        <fullName evidence="11">DNA polymerase III subunit gamma/tau</fullName>
        <ecNumber evidence="11">2.7.7.7</ecNumber>
    </recommendedName>
</protein>
<evidence type="ECO:0000259" key="12">
    <source>
        <dbReference type="SMART" id="SM00382"/>
    </source>
</evidence>
<evidence type="ECO:0000256" key="9">
    <source>
        <dbReference type="ARBA" id="ARBA00022932"/>
    </source>
</evidence>
<dbReference type="CDD" id="cd18137">
    <property type="entry name" value="HLD_clamp_pol_III_gamma_tau"/>
    <property type="match status" value="1"/>
</dbReference>
<dbReference type="InterPro" id="IPR008921">
    <property type="entry name" value="DNA_pol3_clamp-load_cplx_C"/>
</dbReference>
<dbReference type="GO" id="GO:0046872">
    <property type="term" value="F:metal ion binding"/>
    <property type="evidence" value="ECO:0007669"/>
    <property type="project" value="UniProtKB-KW"/>
</dbReference>
<keyword evidence="7" id="KW-0862">Zinc</keyword>
<comment type="caution">
    <text evidence="13">The sequence shown here is derived from an EMBL/GenBank/DDBJ whole genome shotgun (WGS) entry which is preliminary data.</text>
</comment>
<evidence type="ECO:0000256" key="6">
    <source>
        <dbReference type="ARBA" id="ARBA00022741"/>
    </source>
</evidence>
<dbReference type="Pfam" id="PF20964">
    <property type="entry name" value="DnaX_C"/>
    <property type="match status" value="1"/>
</dbReference>
<comment type="function">
    <text evidence="11">DNA polymerase III is a complex, multichain enzyme responsible for most of the replicative synthesis in bacteria. This DNA polymerase also exhibits 3' to 5' exonuclease activity.</text>
</comment>
<dbReference type="SMART" id="SM00382">
    <property type="entry name" value="AAA"/>
    <property type="match status" value="1"/>
</dbReference>
<reference evidence="13" key="1">
    <citation type="submission" date="2020-10" db="EMBL/GenBank/DDBJ databases">
        <title>Ca. Dormibacterota MAGs.</title>
        <authorList>
            <person name="Montgomery K."/>
        </authorList>
    </citation>
    <scope>NUCLEOTIDE SEQUENCE [LARGE SCALE GENOMIC DNA]</scope>
    <source>
        <strain evidence="13">SC8812_S17_10</strain>
    </source>
</reference>
<dbReference type="Gene3D" id="3.40.50.300">
    <property type="entry name" value="P-loop containing nucleotide triphosphate hydrolases"/>
    <property type="match status" value="1"/>
</dbReference>
<keyword evidence="6 11" id="KW-0547">Nucleotide-binding</keyword>
<dbReference type="FunFam" id="1.10.8.60:FF:000013">
    <property type="entry name" value="DNA polymerase III subunit gamma/tau"/>
    <property type="match status" value="1"/>
</dbReference>
<evidence type="ECO:0000256" key="1">
    <source>
        <dbReference type="ARBA" id="ARBA00006360"/>
    </source>
</evidence>
<evidence type="ECO:0000313" key="13">
    <source>
        <dbReference type="EMBL" id="MBJ7600422.1"/>
    </source>
</evidence>
<dbReference type="RefSeq" id="WP_338204240.1">
    <property type="nucleotide sequence ID" value="NZ_JAEKNR010000203.1"/>
</dbReference>
<dbReference type="InterPro" id="IPR022754">
    <property type="entry name" value="DNA_pol_III_gamma-3"/>
</dbReference>
<proteinExistence type="inferred from homology"/>
<evidence type="ECO:0000256" key="10">
    <source>
        <dbReference type="ARBA" id="ARBA00049244"/>
    </source>
</evidence>
<dbReference type="Pfam" id="PF12169">
    <property type="entry name" value="DNA_pol3_gamma3"/>
    <property type="match status" value="1"/>
</dbReference>
<dbReference type="NCBIfam" id="NF004046">
    <property type="entry name" value="PRK05563.1"/>
    <property type="match status" value="1"/>
</dbReference>
<comment type="subunit">
    <text evidence="11">DNA polymerase III contains a core (composed of alpha, epsilon and theta chains) that associates with a tau subunit. This core dimerizes to form the POLIII' complex. PolIII' associates with the gamma complex (composed of gamma, delta, delta', psi and chi chains) and with the beta chain to form the complete DNA polymerase III complex.</text>
</comment>
<dbReference type="Gene3D" id="1.10.8.60">
    <property type="match status" value="1"/>
</dbReference>
<dbReference type="InterPro" id="IPR003593">
    <property type="entry name" value="AAA+_ATPase"/>
</dbReference>
<dbReference type="InterPro" id="IPR050238">
    <property type="entry name" value="DNA_Rep/Repair_Clamp_Loader"/>
</dbReference>
<comment type="catalytic activity">
    <reaction evidence="10 11">
        <text>DNA(n) + a 2'-deoxyribonucleoside 5'-triphosphate = DNA(n+1) + diphosphate</text>
        <dbReference type="Rhea" id="RHEA:22508"/>
        <dbReference type="Rhea" id="RHEA-COMP:17339"/>
        <dbReference type="Rhea" id="RHEA-COMP:17340"/>
        <dbReference type="ChEBI" id="CHEBI:33019"/>
        <dbReference type="ChEBI" id="CHEBI:61560"/>
        <dbReference type="ChEBI" id="CHEBI:173112"/>
        <dbReference type="EC" id="2.7.7.7"/>
    </reaction>
</comment>
<keyword evidence="3 11" id="KW-0548">Nucleotidyltransferase</keyword>
<keyword evidence="14" id="KW-1185">Reference proteome</keyword>
<dbReference type="GO" id="GO:0009360">
    <property type="term" value="C:DNA polymerase III complex"/>
    <property type="evidence" value="ECO:0007669"/>
    <property type="project" value="InterPro"/>
</dbReference>
<dbReference type="FunFam" id="3.40.50.300:FF:000014">
    <property type="entry name" value="DNA polymerase III subunit gamma/tau"/>
    <property type="match status" value="1"/>
</dbReference>
<sequence>MSYQTLYRKYRSQTFADLVGQEATSRALQGAIATDHVAHAYLFSGTRGTGKTSTARLLAKAINCLRRPTGEAEPCNECESCVQVQTGSALDLIEIDAASNRGIDEIRDLREKVNLSPALGRRKVYIIDEAHMLTTEAFNALLKTLEEPPEHVVFVLCTTEANKVPLTVLGRCQQFVFRRHNEEQIAARLRHIAVLEGIEVDDDALRLLARVAQGSMRDAIGLLDQLVPLADGPITVAGARELLGIADPAALTNLFDLVQAGRPVDALQTLGAIYEAGGELRQVVRGLMERCRDLLVAAIEEGDTIRRDRLSGVLEALLHLDGEVRRHAEPRFLVEATLVRLAVQDVAAAGSAASASAAAGTAVPAAAPERTALRTAADGPAAEPSSAPVAGAVVARPAPAPEMPALVEVAAAAPSAPAPSPSAPATQAVAAAGSAPAAGGDVPDFAAGWQRLLEQLSPKTRAYFRAARAEAEGGRLVLFFPYGFHHKMAMESAGQVEPLVKSWLGGEVSLDLRLQESGQGLTAPASVSRPLAPEEDPLIKAAERKLEGRVVRVRPLKEVE</sequence>
<dbReference type="InterPro" id="IPR027417">
    <property type="entry name" value="P-loop_NTPase"/>
</dbReference>
<dbReference type="GO" id="GO:0003677">
    <property type="term" value="F:DNA binding"/>
    <property type="evidence" value="ECO:0007669"/>
    <property type="project" value="InterPro"/>
</dbReference>